<feature type="chain" id="PRO_5039147526" evidence="2">
    <location>
        <begin position="22"/>
        <end position="528"/>
    </location>
</feature>
<dbReference type="PROSITE" id="PS51257">
    <property type="entry name" value="PROKAR_LIPOPROTEIN"/>
    <property type="match status" value="1"/>
</dbReference>
<dbReference type="PANTHER" id="PTHR30290">
    <property type="entry name" value="PERIPLASMIC BINDING COMPONENT OF ABC TRANSPORTER"/>
    <property type="match status" value="1"/>
</dbReference>
<dbReference type="SUPFAM" id="SSF53850">
    <property type="entry name" value="Periplasmic binding protein-like II"/>
    <property type="match status" value="1"/>
</dbReference>
<evidence type="ECO:0000313" key="4">
    <source>
        <dbReference type="EMBL" id="NDL55808.1"/>
    </source>
</evidence>
<dbReference type="PIRSF" id="PIRSF002741">
    <property type="entry name" value="MppA"/>
    <property type="match status" value="1"/>
</dbReference>
<gene>
    <name evidence="4" type="ORF">F7O44_01850</name>
</gene>
<protein>
    <submittedName>
        <fullName evidence="4">ABC transporter substrate-binding protein</fullName>
    </submittedName>
</protein>
<dbReference type="InterPro" id="IPR039424">
    <property type="entry name" value="SBP_5"/>
</dbReference>
<dbReference type="EMBL" id="WLZY01000001">
    <property type="protein sequence ID" value="NDL55808.1"/>
    <property type="molecule type" value="Genomic_DNA"/>
</dbReference>
<proteinExistence type="predicted"/>
<organism evidence="4 5">
    <name type="scientific">Phytoactinopolyspora mesophila</name>
    <dbReference type="NCBI Taxonomy" id="2650750"/>
    <lineage>
        <taxon>Bacteria</taxon>
        <taxon>Bacillati</taxon>
        <taxon>Actinomycetota</taxon>
        <taxon>Actinomycetes</taxon>
        <taxon>Jiangellales</taxon>
        <taxon>Jiangellaceae</taxon>
        <taxon>Phytoactinopolyspora</taxon>
    </lineage>
</organism>
<dbReference type="AlphaFoldDB" id="A0A7K3M023"/>
<dbReference type="GO" id="GO:0015833">
    <property type="term" value="P:peptide transport"/>
    <property type="evidence" value="ECO:0007669"/>
    <property type="project" value="TreeGrafter"/>
</dbReference>
<evidence type="ECO:0000256" key="2">
    <source>
        <dbReference type="SAM" id="SignalP"/>
    </source>
</evidence>
<keyword evidence="5" id="KW-1185">Reference proteome</keyword>
<evidence type="ECO:0000313" key="5">
    <source>
        <dbReference type="Proteomes" id="UP000460435"/>
    </source>
</evidence>
<sequence length="528" mass="56592">MRNLRARAVGAGFAGVVVALGACSSGNPGTQADTDAGTAGDPVTGGDLVVASLPTVIDPAASTSRTNWMVAATVCEGLFANGADQQVHDGLVAAWEYDTDELVYRMALRDDVVFHNGDPLTADDAVASLERYGASDSGEQFGELVDGYTIDSDTEFTIELNQPSGAIPALLATPDSPAYIMPASAIDGASPDDALEELTCTGPYQLDSFTVDQNAKLSRFDGYVSRDEEPDGSAGAKTAYVDTIEFIPFNSANALNQVRTNAVHVAPQFVSLDQLDSYESDPALAPVVQVDGGFKLLQFNHEEGPFTDLRLREAVKLAVDPEAIAIQNLGGLDYFSDNSSMFAEDSPWHSPAGEDVYLDRANPESAAALLDEAGYDGTPVRMLYRPDQDAYGPLLQQQLEDAGFVVEPLAVDAATFTATRTEPDSWDLFLAGGTSYSDPLTVVFLADSFPGWWVSDRKTELMNAILEGADFDERKPAWDELQGLIWEELPFIKLGSEPRMAITSVDVGGFEPQQGTVRGFYNIWLNGS</sequence>
<dbReference type="Proteomes" id="UP000460435">
    <property type="component" value="Unassembled WGS sequence"/>
</dbReference>
<dbReference type="Pfam" id="PF00496">
    <property type="entry name" value="SBP_bac_5"/>
    <property type="match status" value="1"/>
</dbReference>
<reference evidence="4 5" key="1">
    <citation type="submission" date="2019-11" db="EMBL/GenBank/DDBJ databases">
        <authorList>
            <person name="Li X.-J."/>
            <person name="Feng X.-M."/>
        </authorList>
    </citation>
    <scope>NUCLEOTIDE SEQUENCE [LARGE SCALE GENOMIC DNA]</scope>
    <source>
        <strain evidence="4 5">XMNu-373</strain>
    </source>
</reference>
<feature type="domain" description="Solute-binding protein family 5" evidence="3">
    <location>
        <begin position="87"/>
        <end position="442"/>
    </location>
</feature>
<dbReference type="Gene3D" id="3.10.105.10">
    <property type="entry name" value="Dipeptide-binding Protein, Domain 3"/>
    <property type="match status" value="1"/>
</dbReference>
<name>A0A7K3M023_9ACTN</name>
<comment type="caution">
    <text evidence="4">The sequence shown here is derived from an EMBL/GenBank/DDBJ whole genome shotgun (WGS) entry which is preliminary data.</text>
</comment>
<dbReference type="InterPro" id="IPR030678">
    <property type="entry name" value="Peptide/Ni-bd"/>
</dbReference>
<dbReference type="GO" id="GO:0042597">
    <property type="term" value="C:periplasmic space"/>
    <property type="evidence" value="ECO:0007669"/>
    <property type="project" value="UniProtKB-ARBA"/>
</dbReference>
<dbReference type="Gene3D" id="3.40.190.10">
    <property type="entry name" value="Periplasmic binding protein-like II"/>
    <property type="match status" value="1"/>
</dbReference>
<keyword evidence="1 2" id="KW-0732">Signal</keyword>
<dbReference type="GO" id="GO:1904680">
    <property type="term" value="F:peptide transmembrane transporter activity"/>
    <property type="evidence" value="ECO:0007669"/>
    <property type="project" value="TreeGrafter"/>
</dbReference>
<dbReference type="PANTHER" id="PTHR30290:SF38">
    <property type="entry name" value="D,D-DIPEPTIDE-BINDING PERIPLASMIC PROTEIN DDPA-RELATED"/>
    <property type="match status" value="1"/>
</dbReference>
<dbReference type="GO" id="GO:0043190">
    <property type="term" value="C:ATP-binding cassette (ABC) transporter complex"/>
    <property type="evidence" value="ECO:0007669"/>
    <property type="project" value="InterPro"/>
</dbReference>
<evidence type="ECO:0000259" key="3">
    <source>
        <dbReference type="Pfam" id="PF00496"/>
    </source>
</evidence>
<feature type="signal peptide" evidence="2">
    <location>
        <begin position="1"/>
        <end position="21"/>
    </location>
</feature>
<dbReference type="InterPro" id="IPR000914">
    <property type="entry name" value="SBP_5_dom"/>
</dbReference>
<accession>A0A7K3M023</accession>
<dbReference type="RefSeq" id="WP_162448481.1">
    <property type="nucleotide sequence ID" value="NZ_WLZY01000001.1"/>
</dbReference>
<evidence type="ECO:0000256" key="1">
    <source>
        <dbReference type="ARBA" id="ARBA00022729"/>
    </source>
</evidence>